<organism evidence="5 6">
    <name type="scientific">Paenibacillus silvae</name>
    <dbReference type="NCBI Taxonomy" id="1325358"/>
    <lineage>
        <taxon>Bacteria</taxon>
        <taxon>Bacillati</taxon>
        <taxon>Bacillota</taxon>
        <taxon>Bacilli</taxon>
        <taxon>Bacillales</taxon>
        <taxon>Paenibacillaceae</taxon>
        <taxon>Paenibacillus</taxon>
    </lineage>
</organism>
<protein>
    <recommendedName>
        <fullName evidence="7">LuxR family transcriptional regulator</fullName>
    </recommendedName>
</protein>
<dbReference type="PROSITE" id="PS00622">
    <property type="entry name" value="HTH_LUXR_1"/>
    <property type="match status" value="1"/>
</dbReference>
<dbReference type="InterPro" id="IPR041664">
    <property type="entry name" value="AAA_16"/>
</dbReference>
<dbReference type="EMBL" id="QKWW01000069">
    <property type="protein sequence ID" value="PZT53466.1"/>
    <property type="molecule type" value="Genomic_DNA"/>
</dbReference>
<dbReference type="SMART" id="SM00421">
    <property type="entry name" value="HTH_LUXR"/>
    <property type="match status" value="1"/>
</dbReference>
<evidence type="ECO:0000256" key="2">
    <source>
        <dbReference type="ARBA" id="ARBA00023163"/>
    </source>
</evidence>
<dbReference type="SUPFAM" id="SSF55781">
    <property type="entry name" value="GAF domain-like"/>
    <property type="match status" value="1"/>
</dbReference>
<dbReference type="PROSITE" id="PS50011">
    <property type="entry name" value="PROTEIN_KINASE_DOM"/>
    <property type="match status" value="1"/>
</dbReference>
<dbReference type="Gene3D" id="1.25.40.10">
    <property type="entry name" value="Tetratricopeptide repeat domain"/>
    <property type="match status" value="1"/>
</dbReference>
<accession>A0A2W6P5N8</accession>
<dbReference type="CDD" id="cd06170">
    <property type="entry name" value="LuxR_C_like"/>
    <property type="match status" value="1"/>
</dbReference>
<dbReference type="SUPFAM" id="SSF52540">
    <property type="entry name" value="P-loop containing nucleoside triphosphate hydrolases"/>
    <property type="match status" value="1"/>
</dbReference>
<feature type="domain" description="Protein kinase" evidence="3">
    <location>
        <begin position="1"/>
        <end position="173"/>
    </location>
</feature>
<dbReference type="PANTHER" id="PTHR43642">
    <property type="entry name" value="HYBRID SIGNAL TRANSDUCTION HISTIDINE KINASE G"/>
    <property type="match status" value="1"/>
</dbReference>
<proteinExistence type="predicted"/>
<dbReference type="InterPro" id="IPR003018">
    <property type="entry name" value="GAF"/>
</dbReference>
<dbReference type="InterPro" id="IPR016032">
    <property type="entry name" value="Sig_transdc_resp-reg_C-effctor"/>
</dbReference>
<dbReference type="Gene3D" id="1.10.510.10">
    <property type="entry name" value="Transferase(Phosphotransferase) domain 1"/>
    <property type="match status" value="1"/>
</dbReference>
<dbReference type="GO" id="GO:0045892">
    <property type="term" value="P:negative regulation of DNA-templated transcription"/>
    <property type="evidence" value="ECO:0007669"/>
    <property type="project" value="UniProtKB-ARBA"/>
</dbReference>
<keyword evidence="1" id="KW-0805">Transcription regulation</keyword>
<dbReference type="InterPro" id="IPR036388">
    <property type="entry name" value="WH-like_DNA-bd_sf"/>
</dbReference>
<reference evidence="5 6" key="1">
    <citation type="submission" date="2018-06" db="EMBL/GenBank/DDBJ databases">
        <title>Isolation of heavy metals resistant Paenibacillus silvae NC2 from Gold-Copper mine in ZiJin, China.</title>
        <authorList>
            <person name="Xu J."/>
            <person name="Mazhar H.S."/>
            <person name="Rensing C."/>
        </authorList>
    </citation>
    <scope>NUCLEOTIDE SEQUENCE [LARGE SCALE GENOMIC DNA]</scope>
    <source>
        <strain evidence="5 6">NC2</strain>
    </source>
</reference>
<dbReference type="SMART" id="SM00065">
    <property type="entry name" value="GAF"/>
    <property type="match status" value="1"/>
</dbReference>
<dbReference type="Gene3D" id="3.30.450.40">
    <property type="match status" value="1"/>
</dbReference>
<dbReference type="Pfam" id="PF13191">
    <property type="entry name" value="AAA_16"/>
    <property type="match status" value="1"/>
</dbReference>
<dbReference type="Pfam" id="PF00196">
    <property type="entry name" value="GerE"/>
    <property type="match status" value="1"/>
</dbReference>
<dbReference type="InterPro" id="IPR029016">
    <property type="entry name" value="GAF-like_dom_sf"/>
</dbReference>
<dbReference type="SUPFAM" id="SSF56112">
    <property type="entry name" value="Protein kinase-like (PK-like)"/>
    <property type="match status" value="1"/>
</dbReference>
<gene>
    <name evidence="5" type="ORF">DN757_22490</name>
</gene>
<evidence type="ECO:0000259" key="3">
    <source>
        <dbReference type="PROSITE" id="PS50011"/>
    </source>
</evidence>
<dbReference type="GO" id="GO:0005524">
    <property type="term" value="F:ATP binding"/>
    <property type="evidence" value="ECO:0007669"/>
    <property type="project" value="InterPro"/>
</dbReference>
<comment type="caution">
    <text evidence="5">The sequence shown here is derived from an EMBL/GenBank/DDBJ whole genome shotgun (WGS) entry which is preliminary data.</text>
</comment>
<name>A0A2W6P5N8_9BACL</name>
<dbReference type="GO" id="GO:0004672">
    <property type="term" value="F:protein kinase activity"/>
    <property type="evidence" value="ECO:0007669"/>
    <property type="project" value="InterPro"/>
</dbReference>
<dbReference type="SUPFAM" id="SSF46894">
    <property type="entry name" value="C-terminal effector domain of the bipartite response regulators"/>
    <property type="match status" value="1"/>
</dbReference>
<dbReference type="RefSeq" id="WP_111272407.1">
    <property type="nucleotide sequence ID" value="NZ_QKWW01000069.1"/>
</dbReference>
<feature type="domain" description="HTH luxR-type" evidence="4">
    <location>
        <begin position="1387"/>
        <end position="1452"/>
    </location>
</feature>
<dbReference type="InterPro" id="IPR027417">
    <property type="entry name" value="P-loop_NTPase"/>
</dbReference>
<dbReference type="PRINTS" id="PR00038">
    <property type="entry name" value="HTHLUXR"/>
</dbReference>
<dbReference type="InterPro" id="IPR011990">
    <property type="entry name" value="TPR-like_helical_dom_sf"/>
</dbReference>
<dbReference type="InterPro" id="IPR011009">
    <property type="entry name" value="Kinase-like_dom_sf"/>
</dbReference>
<dbReference type="PROSITE" id="PS50043">
    <property type="entry name" value="HTH_LUXR_2"/>
    <property type="match status" value="1"/>
</dbReference>
<dbReference type="InterPro" id="IPR000792">
    <property type="entry name" value="Tscrpt_reg_LuxR_C"/>
</dbReference>
<dbReference type="Gene3D" id="3.40.50.300">
    <property type="entry name" value="P-loop containing nucleotide triphosphate hydrolases"/>
    <property type="match status" value="1"/>
</dbReference>
<evidence type="ECO:0000313" key="6">
    <source>
        <dbReference type="Proteomes" id="UP000249204"/>
    </source>
</evidence>
<dbReference type="GO" id="GO:0003677">
    <property type="term" value="F:DNA binding"/>
    <property type="evidence" value="ECO:0007669"/>
    <property type="project" value="InterPro"/>
</dbReference>
<evidence type="ECO:0000259" key="4">
    <source>
        <dbReference type="PROSITE" id="PS50043"/>
    </source>
</evidence>
<dbReference type="Proteomes" id="UP000249204">
    <property type="component" value="Unassembled WGS sequence"/>
</dbReference>
<evidence type="ECO:0000313" key="5">
    <source>
        <dbReference type="EMBL" id="PZT53466.1"/>
    </source>
</evidence>
<dbReference type="SUPFAM" id="SSF48452">
    <property type="entry name" value="TPR-like"/>
    <property type="match status" value="1"/>
</dbReference>
<sequence length="1468" mass="167485">MIHLGEITLRDFMDKKAVDLDIFFPIAVQIMDIMIEKHQEIAGACRFTPTTLWISFEREKVRIRYMDTAEDDSQEDFSYISPEHTGRMRRKVDARSDLYILGVLLYELLTSELPFKAESANDWIYAHLAMMPLLPRGIHSSSTQGLNDLVMKLLAKSPDDRYQSVEGAAHDLHKCMEQWKRTGMIPPFTLGELDERARFLLPTRLYGREENWKRLLAEYSRSAAGDKALVFVGGPAGSGKSTLIEAFQSHIIKLQGWVIAGRHEPFQELKPYASLTKALAVLIRNIVSGGEEQIMLWRSKLVKVLGQNGGALTTAISELTWIIGYQPPVEELSPPEATQRFQTLLGNLIRAFADEMRPLVIILEDLQWADTASLHLLRDLWNQTSLKHVLVVGTYRDNVLEEGHEFRTLFGTPFEGGAPGIQWNTVSGLMMTDIVRFTAEAFRVTELRARPLAEVLYRQTAGNPLYIKQTLEMYYRQKRIFFDYGKWCWEWDVDRIEKIEGAQDVIELIVKRFDELPEISQQLLAWGACLGASFDPVFMARLTGASVDQTEQALLPALQEGLIIMENRHYKFLHDQVQEAAYHWLADDQRKQIHLKIGRDLLQVLSGAEREEDLLFETVHHLNSGSTCMVDQHERSQLAELNLRAGKQAMASAAYRQALELFEEGLRLLEGEGDKAEGSLYFQHVLESSECRYFIHDAVQAEADLRQLLLSTSTGPVRTRIYLILIKLYTFHKRMEQATDTALEAMRGLGLSVPYRTSSMSILAEVSLTQLALVRWRSRLEKLPMSDDPAKQELAEIVMVSSAALFIVNPELAVVVFARYLRMSLKQGIGDAFSIALGSYAMTIAYGFKQYASAWHLVEVASHYADQSDRMLLQGRVQMIRALIIQYIRPQKVASVFERAVQLAMESGDRTSAGNSIACHVISIDQDLDNLERFSLDYQLRYENTLDEVTLNVLHISQRYVNRLGTLCSEPTHSIALGDTALERLVKEELPSDEHRGNRYYLYTCDMEIAYIYGHYEKALRLAEQSEHTEAKVLHCLHQKHCFYYMLAIIAVYPEGSERVRSEHHRNLLTLLQRMKGWAKRMPEGALCKLEIMQAEYARLHQDYDEAARLYASAIRHARDYGEPKEEAIAAERAAYLYQLHNDPDKAEQYLRKAREAYQRWGAYGKVQSIEKHLPAVEMLLSRTETEGVQGERNIGLSEISRHERANTEMVAALDIEVLKQTYKIPFKEMAESELFDAFLKLAIRNAAAVRGVVLLKTEGEWRIEARKGYEDEQGEIIPGWSGYAVSVVEFVMKTKEPVVCGAAEQSMFASDPYIQAQRPRSILCLPLQYLDQRGGVLYLENNLTTNAFTPEGVEILELILSRLVYLRLWQLDDETMVNKTGSVSGKPVLITTLTNRELEVLSLMEEGMTNKQIAAHMEITEGTVKSHANNIYGKLEVRTRVQAIKKARELQLFIEHNHKEAVERNKY</sequence>
<keyword evidence="2" id="KW-0804">Transcription</keyword>
<dbReference type="InterPro" id="IPR000719">
    <property type="entry name" value="Prot_kinase_dom"/>
</dbReference>
<evidence type="ECO:0008006" key="7">
    <source>
        <dbReference type="Google" id="ProtNLM"/>
    </source>
</evidence>
<dbReference type="Pfam" id="PF01590">
    <property type="entry name" value="GAF"/>
    <property type="match status" value="1"/>
</dbReference>
<dbReference type="PANTHER" id="PTHR43642:SF1">
    <property type="entry name" value="HYBRID SIGNAL TRANSDUCTION HISTIDINE KINASE G"/>
    <property type="match status" value="1"/>
</dbReference>
<dbReference type="Gene3D" id="1.10.10.10">
    <property type="entry name" value="Winged helix-like DNA-binding domain superfamily/Winged helix DNA-binding domain"/>
    <property type="match status" value="1"/>
</dbReference>
<dbReference type="InterPro" id="IPR053159">
    <property type="entry name" value="Hybrid_Histidine_Kinase"/>
</dbReference>
<evidence type="ECO:0000256" key="1">
    <source>
        <dbReference type="ARBA" id="ARBA00023015"/>
    </source>
</evidence>